<dbReference type="Pfam" id="PF21688">
    <property type="entry name" value="FAD-depend_C"/>
    <property type="match status" value="1"/>
</dbReference>
<dbReference type="PANTHER" id="PTHR43106">
    <property type="entry name" value="DEHYDROGENASE-RELATED"/>
    <property type="match status" value="1"/>
</dbReference>
<evidence type="ECO:0000313" key="3">
    <source>
        <dbReference type="EMBL" id="TYP57437.1"/>
    </source>
</evidence>
<dbReference type="SUPFAM" id="SSF51905">
    <property type="entry name" value="FAD/NAD(P)-binding domain"/>
    <property type="match status" value="1"/>
</dbReference>
<dbReference type="OrthoDB" id="9762921at2"/>
<reference evidence="3 4" key="1">
    <citation type="submission" date="2019-07" db="EMBL/GenBank/DDBJ databases">
        <title>Genomic Encyclopedia of Type Strains, Phase I: the one thousand microbial genomes (KMG-I) project.</title>
        <authorList>
            <person name="Kyrpides N."/>
        </authorList>
    </citation>
    <scope>NUCLEOTIDE SEQUENCE [LARGE SCALE GENOMIC DNA]</scope>
    <source>
        <strain evidence="3 4">DSM 16647</strain>
    </source>
</reference>
<dbReference type="Pfam" id="PF01593">
    <property type="entry name" value="Amino_oxidase"/>
    <property type="match status" value="1"/>
</dbReference>
<keyword evidence="4" id="KW-1185">Reference proteome</keyword>
<proteinExistence type="predicted"/>
<dbReference type="Gene3D" id="3.50.50.60">
    <property type="entry name" value="FAD/NAD(P)-binding domain"/>
    <property type="match status" value="2"/>
</dbReference>
<dbReference type="PRINTS" id="PR00368">
    <property type="entry name" value="FADPNR"/>
</dbReference>
<dbReference type="GO" id="GO:0016491">
    <property type="term" value="F:oxidoreductase activity"/>
    <property type="evidence" value="ECO:0007669"/>
    <property type="project" value="InterPro"/>
</dbReference>
<evidence type="ECO:0000259" key="1">
    <source>
        <dbReference type="Pfam" id="PF01593"/>
    </source>
</evidence>
<dbReference type="Proteomes" id="UP000322294">
    <property type="component" value="Unassembled WGS sequence"/>
</dbReference>
<protein>
    <submittedName>
        <fullName evidence="3">Uncharacterized protein</fullName>
    </submittedName>
</protein>
<dbReference type="InterPro" id="IPR028348">
    <property type="entry name" value="FAD-binding_protein"/>
</dbReference>
<evidence type="ECO:0000313" key="4">
    <source>
        <dbReference type="Proteomes" id="UP000322294"/>
    </source>
</evidence>
<sequence>MPRHYDVIIVGAGPAGIFTALELVDKDRDLEILILEKGRDIDARLCPSKEKRIQCLHCEPCSIVNGWGGAGAFSDGKLTLTTEFGGWLDEYIPKEEVAELIEYVDRVFLSFGATEIVHGTDQEKVKRLQQKAATADLRLIPARVKHLGTEKCWNILKEMRNYLGGKVDIKTSTPVKTIKVDDGRVIGVFTESGEEYTADYVVAVPGREGAEWFAREAQRLGLDMVINPVDIGVRVEVPAVVMEPLTDVVYESKLVYYSKSFDDRVRTFCMNPYGEVVIENNSGLITVNGHSYADRKTENTNFALLVSKTFTQPFREPISYGKYIATLANMLGGGVLVQRLGDFLSGRRSTPERIKRGLVEPTLKEATPGDLSLVFPYRHMVSILEMLQAMDKLAPGVYSHHTLLYGVEVKFYSARPALNSSLETQIRNLFAAGDGAGVTRGLAQASVSGVIVAREILNRKLNRTGT</sequence>
<gene>
    <name evidence="3" type="ORF">LZ11_00748</name>
</gene>
<dbReference type="RefSeq" id="WP_148866552.1">
    <property type="nucleotide sequence ID" value="NZ_VNHO01000006.1"/>
</dbReference>
<dbReference type="EMBL" id="VNHO01000006">
    <property type="protein sequence ID" value="TYP57437.1"/>
    <property type="molecule type" value="Genomic_DNA"/>
</dbReference>
<name>A0A5S5AY87_9FIRM</name>
<organism evidence="3 4">
    <name type="scientific">Thermosediminibacter litoriperuensis</name>
    <dbReference type="NCBI Taxonomy" id="291989"/>
    <lineage>
        <taxon>Bacteria</taxon>
        <taxon>Bacillati</taxon>
        <taxon>Bacillota</taxon>
        <taxon>Clostridia</taxon>
        <taxon>Thermosediminibacterales</taxon>
        <taxon>Thermosediminibacteraceae</taxon>
        <taxon>Thermosediminibacter</taxon>
    </lineage>
</organism>
<feature type="domain" description="FAD-dependent protein C-terminal" evidence="2">
    <location>
        <begin position="254"/>
        <end position="409"/>
    </location>
</feature>
<dbReference type="AlphaFoldDB" id="A0A5S5AY87"/>
<dbReference type="PIRSF" id="PIRSF038984">
    <property type="entry name" value="FAD_binding_protein"/>
    <property type="match status" value="1"/>
</dbReference>
<dbReference type="PANTHER" id="PTHR43106:SF1">
    <property type="entry name" value="DEHYDROGENASE-RELATED"/>
    <property type="match status" value="1"/>
</dbReference>
<dbReference type="InterPro" id="IPR036188">
    <property type="entry name" value="FAD/NAD-bd_sf"/>
</dbReference>
<dbReference type="InterPro" id="IPR049516">
    <property type="entry name" value="FAD-depend_C"/>
</dbReference>
<comment type="caution">
    <text evidence="3">The sequence shown here is derived from an EMBL/GenBank/DDBJ whole genome shotgun (WGS) entry which is preliminary data.</text>
</comment>
<dbReference type="InterPro" id="IPR002937">
    <property type="entry name" value="Amino_oxidase"/>
</dbReference>
<evidence type="ECO:0000259" key="2">
    <source>
        <dbReference type="Pfam" id="PF21688"/>
    </source>
</evidence>
<feature type="domain" description="Amine oxidase" evidence="1">
    <location>
        <begin position="166"/>
        <end position="208"/>
    </location>
</feature>
<accession>A0A5S5AY87</accession>